<dbReference type="Proteomes" id="UP001500748">
    <property type="component" value="Unassembled WGS sequence"/>
</dbReference>
<evidence type="ECO:0000313" key="2">
    <source>
        <dbReference type="Proteomes" id="UP001500748"/>
    </source>
</evidence>
<protein>
    <recommendedName>
        <fullName evidence="3">DKNYY family protein</fullName>
    </recommendedName>
</protein>
<evidence type="ECO:0000313" key="1">
    <source>
        <dbReference type="EMBL" id="GAA3784313.1"/>
    </source>
</evidence>
<evidence type="ECO:0008006" key="3">
    <source>
        <dbReference type="Google" id="ProtNLM"/>
    </source>
</evidence>
<dbReference type="RefSeq" id="WP_345147346.1">
    <property type="nucleotide sequence ID" value="NZ_BAABDU010000011.1"/>
</dbReference>
<gene>
    <name evidence="1" type="ORF">GCM10022423_47000</name>
</gene>
<sequence length="186" mass="22416">MRQKTLIIFLSFFYFPLISQNIQRDDCQLYFSEIGIKDFNLGSKYNVFFNESKKNKREFIKESVYGIDIITFTENIVLLKQKKIVEYNLKFHQDTLVAYSFKINIGNFKNAALYYNNVLKLIDRNKNTFIKGNSYYYMKTTKECQKNFQFDNDNTKDRYIYGEISYESPIWEQQFKDYMKATGQEK</sequence>
<name>A0ABP7H850_9FLAO</name>
<proteinExistence type="predicted"/>
<dbReference type="EMBL" id="BAABDU010000011">
    <property type="protein sequence ID" value="GAA3784313.1"/>
    <property type="molecule type" value="Genomic_DNA"/>
</dbReference>
<accession>A0ABP7H850</accession>
<organism evidence="1 2">
    <name type="scientific">Flavobacterium ginsengiterrae</name>
    <dbReference type="NCBI Taxonomy" id="871695"/>
    <lineage>
        <taxon>Bacteria</taxon>
        <taxon>Pseudomonadati</taxon>
        <taxon>Bacteroidota</taxon>
        <taxon>Flavobacteriia</taxon>
        <taxon>Flavobacteriales</taxon>
        <taxon>Flavobacteriaceae</taxon>
        <taxon>Flavobacterium</taxon>
    </lineage>
</organism>
<keyword evidence="2" id="KW-1185">Reference proteome</keyword>
<comment type="caution">
    <text evidence="1">The sequence shown here is derived from an EMBL/GenBank/DDBJ whole genome shotgun (WGS) entry which is preliminary data.</text>
</comment>
<reference evidence="2" key="1">
    <citation type="journal article" date="2019" name="Int. J. Syst. Evol. Microbiol.">
        <title>The Global Catalogue of Microorganisms (GCM) 10K type strain sequencing project: providing services to taxonomists for standard genome sequencing and annotation.</title>
        <authorList>
            <consortium name="The Broad Institute Genomics Platform"/>
            <consortium name="The Broad Institute Genome Sequencing Center for Infectious Disease"/>
            <person name="Wu L."/>
            <person name="Ma J."/>
        </authorList>
    </citation>
    <scope>NUCLEOTIDE SEQUENCE [LARGE SCALE GENOMIC DNA]</scope>
    <source>
        <strain evidence="2">JCM 17337</strain>
    </source>
</reference>